<dbReference type="EMBL" id="JAUCMV010000005">
    <property type="protein sequence ID" value="KAK0398118.1"/>
    <property type="molecule type" value="Genomic_DNA"/>
</dbReference>
<feature type="active site" description="Acyl-ester intermediate" evidence="5">
    <location>
        <position position="154"/>
    </location>
</feature>
<feature type="domain" description="Amidase" evidence="6">
    <location>
        <begin position="4"/>
        <end position="446"/>
    </location>
</feature>
<proteinExistence type="inferred from homology"/>
<dbReference type="SUPFAM" id="SSF75304">
    <property type="entry name" value="Amidase signature (AS) enzymes"/>
    <property type="match status" value="1"/>
</dbReference>
<comment type="subunit">
    <text evidence="5">Subunit of the heterotrimeric GatCAB amidotransferase (AdT) complex, composed of A, B and C subunits.</text>
</comment>
<comment type="catalytic activity">
    <reaction evidence="5">
        <text>L-glutamyl-tRNA(Gln) + L-glutamine + ATP + H2O = L-glutaminyl-tRNA(Gln) + L-glutamate + ADP + phosphate + H(+)</text>
        <dbReference type="Rhea" id="RHEA:17521"/>
        <dbReference type="Rhea" id="RHEA-COMP:9681"/>
        <dbReference type="Rhea" id="RHEA-COMP:9684"/>
        <dbReference type="ChEBI" id="CHEBI:15377"/>
        <dbReference type="ChEBI" id="CHEBI:15378"/>
        <dbReference type="ChEBI" id="CHEBI:29985"/>
        <dbReference type="ChEBI" id="CHEBI:30616"/>
        <dbReference type="ChEBI" id="CHEBI:43474"/>
        <dbReference type="ChEBI" id="CHEBI:58359"/>
        <dbReference type="ChEBI" id="CHEBI:78520"/>
        <dbReference type="ChEBI" id="CHEBI:78521"/>
        <dbReference type="ChEBI" id="CHEBI:456216"/>
        <dbReference type="EC" id="6.3.5.7"/>
    </reaction>
</comment>
<feature type="active site" description="Charge relay system" evidence="5">
    <location>
        <position position="48"/>
    </location>
</feature>
<gene>
    <name evidence="7" type="ORF">QR680_002435</name>
</gene>
<dbReference type="Gene3D" id="3.90.1300.10">
    <property type="entry name" value="Amidase signature (AS) domain"/>
    <property type="match status" value="1"/>
</dbReference>
<keyword evidence="8" id="KW-1185">Reference proteome</keyword>
<name>A0AA39LI54_9BILA</name>
<dbReference type="HAMAP" id="MF_00120">
    <property type="entry name" value="GatA"/>
    <property type="match status" value="1"/>
</dbReference>
<dbReference type="InterPro" id="IPR004412">
    <property type="entry name" value="GatA"/>
</dbReference>
<keyword evidence="5" id="KW-0496">Mitochondrion</keyword>
<comment type="function">
    <text evidence="5">Allows the formation of correctly charged Gln-tRNA(Gln) through the transamidation of misacylated Glu-tRNA(Gln) in the mitochondria. The reaction takes place in the presence of glutamine and ATP through an activated gamma-phospho-Glu-tRNA(Gln).</text>
</comment>
<organism evidence="7 8">
    <name type="scientific">Steinernema hermaphroditum</name>
    <dbReference type="NCBI Taxonomy" id="289476"/>
    <lineage>
        <taxon>Eukaryota</taxon>
        <taxon>Metazoa</taxon>
        <taxon>Ecdysozoa</taxon>
        <taxon>Nematoda</taxon>
        <taxon>Chromadorea</taxon>
        <taxon>Rhabditida</taxon>
        <taxon>Tylenchina</taxon>
        <taxon>Panagrolaimomorpha</taxon>
        <taxon>Strongyloidoidea</taxon>
        <taxon>Steinernematidae</taxon>
        <taxon>Steinernema</taxon>
    </lineage>
</organism>
<keyword evidence="4 5" id="KW-0648">Protein biosynthesis</keyword>
<dbReference type="InterPro" id="IPR023631">
    <property type="entry name" value="Amidase_dom"/>
</dbReference>
<accession>A0AA39LI54</accession>
<dbReference type="GO" id="GO:0032543">
    <property type="term" value="P:mitochondrial translation"/>
    <property type="evidence" value="ECO:0007669"/>
    <property type="project" value="UniProtKB-UniRule"/>
</dbReference>
<protein>
    <recommendedName>
        <fullName evidence="5">Glutamyl-tRNA(Gln) amidotransferase subunit A, mitochondrial</fullName>
        <shortName evidence="5">Glu-AdT subunit A</shortName>
        <ecNumber evidence="5">6.3.5.7</ecNumber>
    </recommendedName>
</protein>
<evidence type="ECO:0000313" key="7">
    <source>
        <dbReference type="EMBL" id="KAK0398118.1"/>
    </source>
</evidence>
<evidence type="ECO:0000256" key="1">
    <source>
        <dbReference type="ARBA" id="ARBA00022598"/>
    </source>
</evidence>
<dbReference type="PANTHER" id="PTHR11895">
    <property type="entry name" value="TRANSAMIDASE"/>
    <property type="match status" value="1"/>
</dbReference>
<keyword evidence="1 5" id="KW-0436">Ligase</keyword>
<dbReference type="PANTHER" id="PTHR11895:SF7">
    <property type="entry name" value="GLUTAMYL-TRNA(GLN) AMIDOTRANSFERASE SUBUNIT A, MITOCHONDRIAL"/>
    <property type="match status" value="1"/>
</dbReference>
<comment type="similarity">
    <text evidence="5">Belongs to the amidase family. GatA subfamily.</text>
</comment>
<comment type="subcellular location">
    <subcellularLocation>
        <location evidence="5">Mitochondrion</location>
    </subcellularLocation>
</comment>
<dbReference type="GO" id="GO:0005524">
    <property type="term" value="F:ATP binding"/>
    <property type="evidence" value="ECO:0007669"/>
    <property type="project" value="UniProtKB-KW"/>
</dbReference>
<evidence type="ECO:0000256" key="2">
    <source>
        <dbReference type="ARBA" id="ARBA00022741"/>
    </source>
</evidence>
<dbReference type="Proteomes" id="UP001175271">
    <property type="component" value="Unassembled WGS sequence"/>
</dbReference>
<feature type="active site" description="Charge relay system" evidence="5">
    <location>
        <position position="130"/>
    </location>
</feature>
<dbReference type="GO" id="GO:0070681">
    <property type="term" value="P:glutaminyl-tRNAGln biosynthesis via transamidation"/>
    <property type="evidence" value="ECO:0007669"/>
    <property type="project" value="UniProtKB-UniRule"/>
</dbReference>
<dbReference type="Pfam" id="PF01425">
    <property type="entry name" value="Amidase"/>
    <property type="match status" value="1"/>
</dbReference>
<comment type="caution">
    <text evidence="7">The sequence shown here is derived from an EMBL/GenBank/DDBJ whole genome shotgun (WGS) entry which is preliminary data.</text>
</comment>
<keyword evidence="3 5" id="KW-0067">ATP-binding</keyword>
<evidence type="ECO:0000259" key="6">
    <source>
        <dbReference type="Pfam" id="PF01425"/>
    </source>
</evidence>
<dbReference type="GO" id="GO:0050567">
    <property type="term" value="F:glutaminyl-tRNA synthase (glutamine-hydrolyzing) activity"/>
    <property type="evidence" value="ECO:0007669"/>
    <property type="project" value="UniProtKB-UniRule"/>
</dbReference>
<dbReference type="GO" id="GO:0030956">
    <property type="term" value="C:glutamyl-tRNA(Gln) amidotransferase complex"/>
    <property type="evidence" value="ECO:0007669"/>
    <property type="project" value="UniProtKB-UniRule"/>
</dbReference>
<keyword evidence="2 5" id="KW-0547">Nucleotide-binding</keyword>
<dbReference type="AlphaFoldDB" id="A0AA39LI54"/>
<dbReference type="InterPro" id="IPR000120">
    <property type="entry name" value="Amidase"/>
</dbReference>
<dbReference type="EC" id="6.3.5.7" evidence="5"/>
<dbReference type="InterPro" id="IPR036928">
    <property type="entry name" value="AS_sf"/>
</dbReference>
<evidence type="ECO:0000313" key="8">
    <source>
        <dbReference type="Proteomes" id="UP001175271"/>
    </source>
</evidence>
<evidence type="ECO:0000256" key="4">
    <source>
        <dbReference type="ARBA" id="ARBA00022917"/>
    </source>
</evidence>
<evidence type="ECO:0000256" key="3">
    <source>
        <dbReference type="ARBA" id="ARBA00022840"/>
    </source>
</evidence>
<sequence length="459" mass="50270">MRCVEQAIEKAVKHRKLNCLVTETFPLALNQAAAAEKRGVKPFPVIIKDCFAVKDVPLTCSSKMLSNYNVPYTATVVKRLVKAGGCIIGKSNLDEFSMGSSSLRGYFGPVKSGYSSEQSLEDDWVITGGSSGGSAVGVQLGMATVAIGSDTGGSTRNPAAFNGVFGFKPTYGLLSRNGMVPLTNSLDTPSILARSADECRTYLNVMKGRDTFDSTTVDSHRCIENVKSSLKGLIIGIPEEYFNDLLSPTVLRALNTSAIKLEKAGCIIKNVSMKYTEQSIVCYHILGECDVASNMARYAGVSYGFRSLDGNSLDAMYSASRSQSLNKIVKNRIFAGNYFLLKENRKKYYDTAVKLRRLIAGDFKRVFSPEGDGVHALLTPVTSDSAESYKHWKKEGFQRDWVDDFYTQPANMAGVPALSVPVGFCRRKRPVGVQLISNAFQDDLCLFIGRELHRIMTEN</sequence>
<evidence type="ECO:0000256" key="5">
    <source>
        <dbReference type="HAMAP-Rule" id="MF_03150"/>
    </source>
</evidence>
<dbReference type="GO" id="GO:0005739">
    <property type="term" value="C:mitochondrion"/>
    <property type="evidence" value="ECO:0007669"/>
    <property type="project" value="UniProtKB-SubCell"/>
</dbReference>
<reference evidence="7" key="1">
    <citation type="submission" date="2023-06" db="EMBL/GenBank/DDBJ databases">
        <title>Genomic analysis of the entomopathogenic nematode Steinernema hermaphroditum.</title>
        <authorList>
            <person name="Schwarz E.M."/>
            <person name="Heppert J.K."/>
            <person name="Baniya A."/>
            <person name="Schwartz H.T."/>
            <person name="Tan C.-H."/>
            <person name="Antoshechkin I."/>
            <person name="Sternberg P.W."/>
            <person name="Goodrich-Blair H."/>
            <person name="Dillman A.R."/>
        </authorList>
    </citation>
    <scope>NUCLEOTIDE SEQUENCE</scope>
    <source>
        <strain evidence="7">PS9179</strain>
        <tissue evidence="7">Whole animal</tissue>
    </source>
</reference>